<reference evidence="1" key="1">
    <citation type="submission" date="2009-08" db="EMBL/GenBank/DDBJ databases">
        <authorList>
            <person name="Cheung F."/>
            <person name="Xiao Y."/>
            <person name="Chan A."/>
            <person name="Moskal W."/>
            <person name="Town C.D."/>
        </authorList>
    </citation>
    <scope>NUCLEOTIDE SEQUENCE</scope>
</reference>
<dbReference type="KEGG" id="gmx:100797363"/>
<dbReference type="EMBL" id="BT094809">
    <property type="protein sequence ID" value="ACU19109.1"/>
    <property type="molecule type" value="mRNA"/>
</dbReference>
<dbReference type="OrthoDB" id="787137at2759"/>
<dbReference type="GeneID" id="100797363"/>
<accession>C6TBA7</accession>
<evidence type="ECO:0000313" key="1">
    <source>
        <dbReference type="EMBL" id="ACU19109.1"/>
    </source>
</evidence>
<sequence length="263" mass="28730">MDVEEDWRWLKRKQKDDHYIDLEATFHEDPSVEGINCGLPNDKVQHVDLSDTIMQGSAVSCQKIPWNEGNAKLEDRESSGKKLKTGFGGIYGSGGRDSFNDSFTSLGNNLGSCSSVEDKGCEEACDEKIIREDLGTLERTFFPVGTQNITNSLSVMDSMSTKGVGEYDEGFQDGIPNLELALGGKTKPPPAAPKGMLPFLVGAVDRQNNRSDNLGDRQEDEGVAASLSLSLSFPSPIKEQTKAAELLPDGQRVNNSFFLFGRK</sequence>
<dbReference type="ExpressionAtlas" id="C6TBA7">
    <property type="expression patterns" value="baseline and differential"/>
</dbReference>
<protein>
    <submittedName>
        <fullName evidence="1">Uncharacterized protein</fullName>
    </submittedName>
</protein>
<organism evidence="1">
    <name type="scientific">Glycine max</name>
    <name type="common">Soybean</name>
    <name type="synonym">Glycine hispida</name>
    <dbReference type="NCBI Taxonomy" id="3847"/>
    <lineage>
        <taxon>Eukaryota</taxon>
        <taxon>Viridiplantae</taxon>
        <taxon>Streptophyta</taxon>
        <taxon>Embryophyta</taxon>
        <taxon>Tracheophyta</taxon>
        <taxon>Spermatophyta</taxon>
        <taxon>Magnoliopsida</taxon>
        <taxon>eudicotyledons</taxon>
        <taxon>Gunneridae</taxon>
        <taxon>Pentapetalae</taxon>
        <taxon>rosids</taxon>
        <taxon>fabids</taxon>
        <taxon>Fabales</taxon>
        <taxon>Fabaceae</taxon>
        <taxon>Papilionoideae</taxon>
        <taxon>50 kb inversion clade</taxon>
        <taxon>NPAAA clade</taxon>
        <taxon>indigoferoid/millettioid clade</taxon>
        <taxon>Phaseoleae</taxon>
        <taxon>Glycine</taxon>
        <taxon>Glycine subgen. Soja</taxon>
    </lineage>
</organism>
<name>C6TBA7_SOYBN</name>
<dbReference type="RefSeq" id="NP_001241210.2">
    <property type="nucleotide sequence ID" value="NM_001254281.3"/>
</dbReference>
<dbReference type="AlphaFoldDB" id="C6TBA7"/>
<proteinExistence type="evidence at transcript level"/>